<evidence type="ECO:0000256" key="6">
    <source>
        <dbReference type="ARBA" id="ARBA00022729"/>
    </source>
</evidence>
<dbReference type="FunFam" id="3.40.50.2300:FF:000188">
    <property type="entry name" value="Glutamate receptor"/>
    <property type="match status" value="1"/>
</dbReference>
<dbReference type="Pfam" id="PF10613">
    <property type="entry name" value="Lig_chan-Glu_bd"/>
    <property type="match status" value="1"/>
</dbReference>
<dbReference type="InterPro" id="IPR001320">
    <property type="entry name" value="Iontro_rcpt_C"/>
</dbReference>
<keyword evidence="8 15" id="KW-0406">Ion transport</keyword>
<feature type="transmembrane region" description="Helical" evidence="16">
    <location>
        <begin position="591"/>
        <end position="609"/>
    </location>
</feature>
<dbReference type="Gene3D" id="1.10.287.70">
    <property type="match status" value="1"/>
</dbReference>
<evidence type="ECO:0000256" key="3">
    <source>
        <dbReference type="ARBA" id="ARBA00011095"/>
    </source>
</evidence>
<feature type="transmembrane region" description="Helical" evidence="16">
    <location>
        <begin position="651"/>
        <end position="675"/>
    </location>
</feature>
<reference evidence="18 19" key="1">
    <citation type="submission" date="2024-02" db="EMBL/GenBank/DDBJ databases">
        <authorList>
            <person name="Vignale AGUSTIN F."/>
            <person name="Sosa J E."/>
            <person name="Modenutti C."/>
        </authorList>
    </citation>
    <scope>NUCLEOTIDE SEQUENCE [LARGE SCALE GENOMIC DNA]</scope>
</reference>
<comment type="function">
    <text evidence="14">Glutamate-gated receptor that probably acts as a non-selective cation channel. May be involved in light-signal transduction and calcium homeostasis via the regulation of calcium influx into cells.</text>
</comment>
<accession>A0ABC8RJ83</accession>
<dbReference type="GO" id="GO:0016020">
    <property type="term" value="C:membrane"/>
    <property type="evidence" value="ECO:0007669"/>
    <property type="project" value="UniProtKB-SubCell"/>
</dbReference>
<evidence type="ECO:0000256" key="9">
    <source>
        <dbReference type="ARBA" id="ARBA00023136"/>
    </source>
</evidence>
<gene>
    <name evidence="18" type="ORF">ILEXP_LOCUS12813</name>
</gene>
<dbReference type="Pfam" id="PF01094">
    <property type="entry name" value="ANF_receptor"/>
    <property type="match status" value="1"/>
</dbReference>
<dbReference type="GO" id="GO:0034220">
    <property type="term" value="P:monoatomic ion transmembrane transport"/>
    <property type="evidence" value="ECO:0007669"/>
    <property type="project" value="UniProtKB-KW"/>
</dbReference>
<evidence type="ECO:0000313" key="18">
    <source>
        <dbReference type="EMBL" id="CAK9145026.1"/>
    </source>
</evidence>
<dbReference type="InterPro" id="IPR019594">
    <property type="entry name" value="Glu/Gly-bd"/>
</dbReference>
<organism evidence="18 19">
    <name type="scientific">Ilex paraguariensis</name>
    <name type="common">yerba mate</name>
    <dbReference type="NCBI Taxonomy" id="185542"/>
    <lineage>
        <taxon>Eukaryota</taxon>
        <taxon>Viridiplantae</taxon>
        <taxon>Streptophyta</taxon>
        <taxon>Embryophyta</taxon>
        <taxon>Tracheophyta</taxon>
        <taxon>Spermatophyta</taxon>
        <taxon>Magnoliopsida</taxon>
        <taxon>eudicotyledons</taxon>
        <taxon>Gunneridae</taxon>
        <taxon>Pentapetalae</taxon>
        <taxon>asterids</taxon>
        <taxon>campanulids</taxon>
        <taxon>Aquifoliales</taxon>
        <taxon>Aquifoliaceae</taxon>
        <taxon>Ilex</taxon>
    </lineage>
</organism>
<evidence type="ECO:0000256" key="7">
    <source>
        <dbReference type="ARBA" id="ARBA00022989"/>
    </source>
</evidence>
<evidence type="ECO:0000259" key="17">
    <source>
        <dbReference type="SMART" id="SM00079"/>
    </source>
</evidence>
<evidence type="ECO:0000256" key="1">
    <source>
        <dbReference type="ARBA" id="ARBA00004141"/>
    </source>
</evidence>
<dbReference type="InterPro" id="IPR017103">
    <property type="entry name" value="Iontropic_Glu_rcpt_pln"/>
</dbReference>
<evidence type="ECO:0000256" key="15">
    <source>
        <dbReference type="PIRNR" id="PIRNR037090"/>
    </source>
</evidence>
<dbReference type="CDD" id="cd19990">
    <property type="entry name" value="PBP1_GABAb_receptor_plant"/>
    <property type="match status" value="1"/>
</dbReference>
<evidence type="ECO:0000256" key="5">
    <source>
        <dbReference type="ARBA" id="ARBA00022692"/>
    </source>
</evidence>
<evidence type="ECO:0000256" key="11">
    <source>
        <dbReference type="ARBA" id="ARBA00023180"/>
    </source>
</evidence>
<feature type="domain" description="Ionotropic glutamate receptor C-terminal" evidence="17">
    <location>
        <begin position="461"/>
        <end position="734"/>
    </location>
</feature>
<keyword evidence="12 15" id="KW-1071">Ligand-gated ion channel</keyword>
<dbReference type="PIRSF" id="PIRSF037090">
    <property type="entry name" value="Iontro_Glu-like_rcpt_pln"/>
    <property type="match status" value="1"/>
</dbReference>
<evidence type="ECO:0000256" key="13">
    <source>
        <dbReference type="ARBA" id="ARBA00023303"/>
    </source>
</evidence>
<evidence type="ECO:0000256" key="4">
    <source>
        <dbReference type="ARBA" id="ARBA00022448"/>
    </source>
</evidence>
<comment type="caution">
    <text evidence="18">The sequence shown here is derived from an EMBL/GenBank/DDBJ whole genome shotgun (WGS) entry which is preliminary data.</text>
</comment>
<dbReference type="SMART" id="SM00079">
    <property type="entry name" value="PBPe"/>
    <property type="match status" value="1"/>
</dbReference>
<dbReference type="AlphaFoldDB" id="A0ABC8RJ83"/>
<keyword evidence="10 15" id="KW-0675">Receptor</keyword>
<keyword evidence="9 15" id="KW-0472">Membrane</keyword>
<evidence type="ECO:0000256" key="16">
    <source>
        <dbReference type="SAM" id="Phobius"/>
    </source>
</evidence>
<evidence type="ECO:0000256" key="10">
    <source>
        <dbReference type="ARBA" id="ARBA00023170"/>
    </source>
</evidence>
<evidence type="ECO:0000256" key="14">
    <source>
        <dbReference type="ARBA" id="ARBA00049638"/>
    </source>
</evidence>
<dbReference type="InterPro" id="IPR044440">
    <property type="entry name" value="GABAb_receptor_plant_PBP1"/>
</dbReference>
<comment type="subcellular location">
    <subcellularLocation>
        <location evidence="1">Membrane</location>
        <topology evidence="1">Multi-pass membrane protein</topology>
    </subcellularLocation>
</comment>
<dbReference type="SUPFAM" id="SSF53822">
    <property type="entry name" value="Periplasmic binding protein-like I"/>
    <property type="match status" value="1"/>
</dbReference>
<keyword evidence="4 15" id="KW-0813">Transport</keyword>
<dbReference type="FunFam" id="1.10.287.70:FF:000037">
    <property type="entry name" value="Glutamate receptor"/>
    <property type="match status" value="1"/>
</dbReference>
<keyword evidence="13 15" id="KW-0407">Ion channel</keyword>
<dbReference type="FunFam" id="3.40.190.10:FF:000103">
    <property type="entry name" value="Glutamate receptor"/>
    <property type="match status" value="1"/>
</dbReference>
<name>A0ABC8RJ83_9AQUA</name>
<keyword evidence="6" id="KW-0732">Signal</keyword>
<sequence>MGITKATQIVFSLYFFFLFLKTLPIDMAMAQNATIPVNVGVILDMETMDGKKWLSCISMALSDFYTSNVHYRTRLVLNPRDSKSDVVGAASAALDLLENVQVQAIIGPSTSMQADFVINLGDKAQVPIISFSATRPSLSSPYFVCVTHNDSTQVKAISAIVQAFGWREVVPIYVDNEFGEGIIPFLTYALQEIDAIVPYRSIIPASVTDDQLVAELERLRTMQTRVFIVHMSSSLGSRLFIKAKELGMMTEGYAWIISNALTNELHFINSLVIDSMQGAIGVKSNVPRTKKLEDFTIRWKKQFLRDNPTMFNTELGVFEVGAYDAATALAIAVEKVGDKNLGFQKANRSVRNSANLETFEVSSNGPMLLQALQNTKFRGLNGDVYIVDGQLQSSVFQIINVIGDGGQGIGFWTSEKGIVRELNIRNTDKNSISKANLESIIWPGNRTCPPRGWEIPTNGKKLRIGVPEKDEFQKFVVVNRNQDTNMTTVKGYCIDIFDAVMAALPYKVPYEYVPFEIADGNGDGTYNDLVYHVHLGNFGAVVGDTTITVNRSQYVDFTLPYTESKVSMIVPVKDNRSKNAWVFLKPLPWDLWVTSFCSFIFIGFVIWILEHRVNEDFRGPLSHQVGTMFWFSFSTMVFSHREKVVSNLSRFVVIIWLFVVLILTQSYTASLASMLTVQQLQPTVTDVNELISKGAYVGYQHGSFVLGLLKQMGFHEINLSHFVLLKSAMNFFPKGVEKVVLRLLSMKPYGLSFSFHDTAQNIPRLDQHTILLASALCSQ</sequence>
<dbReference type="EMBL" id="CAUOFW020001449">
    <property type="protein sequence ID" value="CAK9145026.1"/>
    <property type="molecule type" value="Genomic_DNA"/>
</dbReference>
<proteinExistence type="inferred from homology"/>
<keyword evidence="11" id="KW-0325">Glycoprotein</keyword>
<evidence type="ECO:0000256" key="2">
    <source>
        <dbReference type="ARBA" id="ARBA00008685"/>
    </source>
</evidence>
<dbReference type="InterPro" id="IPR001828">
    <property type="entry name" value="ANF_lig-bd_rcpt"/>
</dbReference>
<keyword evidence="7 16" id="KW-1133">Transmembrane helix</keyword>
<dbReference type="PANTHER" id="PTHR34836">
    <property type="entry name" value="OS06G0188250 PROTEIN"/>
    <property type="match status" value="1"/>
</dbReference>
<dbReference type="Gene3D" id="3.40.190.10">
    <property type="entry name" value="Periplasmic binding protein-like II"/>
    <property type="match status" value="1"/>
</dbReference>
<evidence type="ECO:0000256" key="12">
    <source>
        <dbReference type="ARBA" id="ARBA00023286"/>
    </source>
</evidence>
<keyword evidence="5 16" id="KW-0812">Transmembrane</keyword>
<dbReference type="InterPro" id="IPR028082">
    <property type="entry name" value="Peripla_BP_I"/>
</dbReference>
<dbReference type="SUPFAM" id="SSF53850">
    <property type="entry name" value="Periplasmic binding protein-like II"/>
    <property type="match status" value="1"/>
</dbReference>
<protein>
    <recommendedName>
        <fullName evidence="15">Glutamate receptor</fullName>
    </recommendedName>
</protein>
<dbReference type="Pfam" id="PF00060">
    <property type="entry name" value="Lig_chan"/>
    <property type="match status" value="1"/>
</dbReference>
<dbReference type="Proteomes" id="UP001642360">
    <property type="component" value="Unassembled WGS sequence"/>
</dbReference>
<dbReference type="FunFam" id="3.40.50.2300:FF:000310">
    <property type="entry name" value="Glutamate receptor"/>
    <property type="match status" value="1"/>
</dbReference>
<evidence type="ECO:0000256" key="8">
    <source>
        <dbReference type="ARBA" id="ARBA00023065"/>
    </source>
</evidence>
<keyword evidence="19" id="KW-1185">Reference proteome</keyword>
<comment type="subunit">
    <text evidence="3">May form heteromers.</text>
</comment>
<comment type="function">
    <text evidence="15">Glutamate-gated receptor that probably acts as non-selective cation channel.</text>
</comment>
<dbReference type="InterPro" id="IPR015683">
    <property type="entry name" value="Ionotropic_Glu_rcpt"/>
</dbReference>
<dbReference type="Gene3D" id="3.40.50.2300">
    <property type="match status" value="2"/>
</dbReference>
<comment type="similarity">
    <text evidence="2 15">Belongs to the glutamate-gated ion channel (TC 1.A.10.1) family.</text>
</comment>
<evidence type="ECO:0000313" key="19">
    <source>
        <dbReference type="Proteomes" id="UP001642360"/>
    </source>
</evidence>
<dbReference type="PANTHER" id="PTHR34836:SF1">
    <property type="entry name" value="OS09G0428600 PROTEIN"/>
    <property type="match status" value="1"/>
</dbReference>